<dbReference type="InterPro" id="IPR018085">
    <property type="entry name" value="Ura-DNA_Glyclase_AS"/>
</dbReference>
<comment type="similarity">
    <text evidence="1">Belongs to the uracil-DNA glycosylase (UDG) superfamily. UNG family.</text>
</comment>
<evidence type="ECO:0000256" key="3">
    <source>
        <dbReference type="ARBA" id="ARBA00022801"/>
    </source>
</evidence>
<dbReference type="CDD" id="cd10027">
    <property type="entry name" value="UDG-F1-like"/>
    <property type="match status" value="1"/>
</dbReference>
<evidence type="ECO:0000259" key="5">
    <source>
        <dbReference type="SMART" id="SM00986"/>
    </source>
</evidence>
<dbReference type="GO" id="GO:0097510">
    <property type="term" value="P:base-excision repair, AP site formation via deaminated base removal"/>
    <property type="evidence" value="ECO:0007669"/>
    <property type="project" value="TreeGrafter"/>
</dbReference>
<reference evidence="6" key="1">
    <citation type="submission" date="2020-05" db="EMBL/GenBank/DDBJ databases">
        <authorList>
            <person name="Chiriac C."/>
            <person name="Salcher M."/>
            <person name="Ghai R."/>
            <person name="Kavagutti S V."/>
        </authorList>
    </citation>
    <scope>NUCLEOTIDE SEQUENCE</scope>
</reference>
<evidence type="ECO:0000256" key="2">
    <source>
        <dbReference type="ARBA" id="ARBA00022763"/>
    </source>
</evidence>
<evidence type="ECO:0000256" key="1">
    <source>
        <dbReference type="ARBA" id="ARBA00008184"/>
    </source>
</evidence>
<evidence type="ECO:0000313" key="6">
    <source>
        <dbReference type="EMBL" id="CAB4533822.1"/>
    </source>
</evidence>
<protein>
    <submittedName>
        <fullName evidence="6">Unannotated protein</fullName>
    </submittedName>
</protein>
<keyword evidence="2" id="KW-0227">DNA damage</keyword>
<sequence>MEQSIESTKVVIFGQDPYPTQGHADGLAFSVAKEVSRLPASLRNIFSELSSDCGVTRINGDLSDWFNQGVMLINRILTTGVGASLTHADIGWKEITDAVAKELGNHQVVALLWGKSAGELSDNFKPSLRIESAHPSPLSAYRGFFGSKPFSRCNNILKAQGKTPIRW</sequence>
<organism evidence="6">
    <name type="scientific">freshwater metagenome</name>
    <dbReference type="NCBI Taxonomy" id="449393"/>
    <lineage>
        <taxon>unclassified sequences</taxon>
        <taxon>metagenomes</taxon>
        <taxon>ecological metagenomes</taxon>
    </lineage>
</organism>
<keyword evidence="4" id="KW-0234">DNA repair</keyword>
<dbReference type="SMART" id="SM00986">
    <property type="entry name" value="UDG"/>
    <property type="match status" value="1"/>
</dbReference>
<name>A0A6J6B420_9ZZZZ</name>
<dbReference type="InterPro" id="IPR005122">
    <property type="entry name" value="Uracil-DNA_glycosylase-like"/>
</dbReference>
<evidence type="ECO:0000256" key="4">
    <source>
        <dbReference type="ARBA" id="ARBA00023204"/>
    </source>
</evidence>
<dbReference type="GO" id="GO:0004844">
    <property type="term" value="F:uracil DNA N-glycosylase activity"/>
    <property type="evidence" value="ECO:0007669"/>
    <property type="project" value="InterPro"/>
</dbReference>
<dbReference type="PANTHER" id="PTHR11264:SF0">
    <property type="entry name" value="URACIL-DNA GLYCOSYLASE"/>
    <property type="match status" value="1"/>
</dbReference>
<gene>
    <name evidence="6" type="ORF">UFOPK1395_00633</name>
</gene>
<dbReference type="PANTHER" id="PTHR11264">
    <property type="entry name" value="URACIL-DNA GLYCOSYLASE"/>
    <property type="match status" value="1"/>
</dbReference>
<dbReference type="PROSITE" id="PS00130">
    <property type="entry name" value="U_DNA_GLYCOSYLASE"/>
    <property type="match status" value="1"/>
</dbReference>
<dbReference type="SUPFAM" id="SSF52141">
    <property type="entry name" value="Uracil-DNA glycosylase-like"/>
    <property type="match status" value="1"/>
</dbReference>
<dbReference type="Pfam" id="PF03167">
    <property type="entry name" value="UDG"/>
    <property type="match status" value="1"/>
</dbReference>
<dbReference type="EMBL" id="CAEZSB010000053">
    <property type="protein sequence ID" value="CAB4533822.1"/>
    <property type="molecule type" value="Genomic_DNA"/>
</dbReference>
<dbReference type="NCBIfam" id="NF003592">
    <property type="entry name" value="PRK05254.1-5"/>
    <property type="match status" value="1"/>
</dbReference>
<proteinExistence type="inferred from homology"/>
<dbReference type="InterPro" id="IPR002043">
    <property type="entry name" value="UDG_fam1"/>
</dbReference>
<dbReference type="InterPro" id="IPR036895">
    <property type="entry name" value="Uracil-DNA_glycosylase-like_sf"/>
</dbReference>
<dbReference type="NCBIfam" id="NF003588">
    <property type="entry name" value="PRK05254.1-1"/>
    <property type="match status" value="1"/>
</dbReference>
<dbReference type="AlphaFoldDB" id="A0A6J6B420"/>
<dbReference type="SMART" id="SM00987">
    <property type="entry name" value="UreE_C"/>
    <property type="match status" value="1"/>
</dbReference>
<feature type="domain" description="Uracil-DNA glycosylase-like" evidence="5">
    <location>
        <begin position="1"/>
        <end position="157"/>
    </location>
</feature>
<dbReference type="Gene3D" id="3.40.470.10">
    <property type="entry name" value="Uracil-DNA glycosylase-like domain"/>
    <property type="match status" value="1"/>
</dbReference>
<accession>A0A6J6B420</accession>
<keyword evidence="3" id="KW-0378">Hydrolase</keyword>